<dbReference type="EMBL" id="VIFM01000013">
    <property type="protein sequence ID" value="TQF17040.1"/>
    <property type="molecule type" value="Genomic_DNA"/>
</dbReference>
<reference evidence="1 2" key="1">
    <citation type="submission" date="2019-06" db="EMBL/GenBank/DDBJ databases">
        <authorList>
            <person name="Livingstone P."/>
            <person name="Whitworth D."/>
        </authorList>
    </citation>
    <scope>NUCLEOTIDE SEQUENCE [LARGE SCALE GENOMIC DNA]</scope>
    <source>
        <strain evidence="1 2">AM401</strain>
    </source>
</reference>
<keyword evidence="2" id="KW-1185">Reference proteome</keyword>
<sequence>MGVIRVMMGEEGGSRMERSRRRRRMWAWALPLAACAGTPERTSTGRYEFDSASNSCRQRPELCARIAGEETVVPPVRPIQAMASATRTAAAAIRVLDSATQALIEERLKECADQARSSVLLEHRGGRAPTRNECNESRIDEASNRRMTLAMQLGCLMHRVALDCSEAALEKIIPGGFSREQRYRYDRSRRALAMVSEEEARGLLKSGCGNELKGTLVPDLVIHNGDPLSAHAIYDFKFPCIATNVTPWSEYPVGHEYEELTQKAIYEEALGAPAARVLPRWGILP</sequence>
<accession>A0A540X765</accession>
<organism evidence="1 2">
    <name type="scientific">Myxococcus llanfairpwllgwyngyllgogerychwyrndrobwllllantysiliogogogochensis</name>
    <dbReference type="NCBI Taxonomy" id="2590453"/>
    <lineage>
        <taxon>Bacteria</taxon>
        <taxon>Pseudomonadati</taxon>
        <taxon>Myxococcota</taxon>
        <taxon>Myxococcia</taxon>
        <taxon>Myxococcales</taxon>
        <taxon>Cystobacterineae</taxon>
        <taxon>Myxococcaceae</taxon>
        <taxon>Myxococcus</taxon>
    </lineage>
</organism>
<dbReference type="Proteomes" id="UP000315369">
    <property type="component" value="Unassembled WGS sequence"/>
</dbReference>
<protein>
    <submittedName>
        <fullName evidence="1">Uncharacterized protein</fullName>
    </submittedName>
</protein>
<evidence type="ECO:0000313" key="1">
    <source>
        <dbReference type="EMBL" id="TQF17040.1"/>
    </source>
</evidence>
<dbReference type="RefSeq" id="WP_220137831.1">
    <property type="nucleotide sequence ID" value="NZ_VIFM01000013.1"/>
</dbReference>
<evidence type="ECO:0000313" key="2">
    <source>
        <dbReference type="Proteomes" id="UP000315369"/>
    </source>
</evidence>
<comment type="caution">
    <text evidence="1">The sequence shown here is derived from an EMBL/GenBank/DDBJ whole genome shotgun (WGS) entry which is preliminary data.</text>
</comment>
<gene>
    <name evidence="1" type="ORF">FJV41_05015</name>
</gene>
<dbReference type="AlphaFoldDB" id="A0A540X765"/>
<name>A0A540X765_9BACT</name>
<proteinExistence type="predicted"/>